<keyword evidence="2" id="KW-0238">DNA-binding</keyword>
<keyword evidence="3" id="KW-0863">Zinc-finger</keyword>
<name>A0AAF0TC59_SOLVR</name>
<dbReference type="InterPro" id="IPR036875">
    <property type="entry name" value="Znf_CCHC_sf"/>
</dbReference>
<dbReference type="SUPFAM" id="SSF56672">
    <property type="entry name" value="DNA/RNA polymerases"/>
    <property type="match status" value="1"/>
</dbReference>
<evidence type="ECO:0000313" key="6">
    <source>
        <dbReference type="EMBL" id="WMV13416.1"/>
    </source>
</evidence>
<dbReference type="PANTHER" id="PTHR33064:SF37">
    <property type="entry name" value="RIBONUCLEASE H"/>
    <property type="match status" value="1"/>
</dbReference>
<dbReference type="PANTHER" id="PTHR33064">
    <property type="entry name" value="POL PROTEIN"/>
    <property type="match status" value="1"/>
</dbReference>
<feature type="domain" description="CCHC-type" evidence="5">
    <location>
        <begin position="73"/>
        <end position="88"/>
    </location>
</feature>
<dbReference type="AlphaFoldDB" id="A0AAF0TC59"/>
<dbReference type="InterPro" id="IPR041577">
    <property type="entry name" value="RT_RNaseH_2"/>
</dbReference>
<feature type="compositionally biased region" description="Basic residues" evidence="4">
    <location>
        <begin position="37"/>
        <end position="47"/>
    </location>
</feature>
<organism evidence="6 7">
    <name type="scientific">Solanum verrucosum</name>
    <dbReference type="NCBI Taxonomy" id="315347"/>
    <lineage>
        <taxon>Eukaryota</taxon>
        <taxon>Viridiplantae</taxon>
        <taxon>Streptophyta</taxon>
        <taxon>Embryophyta</taxon>
        <taxon>Tracheophyta</taxon>
        <taxon>Spermatophyta</taxon>
        <taxon>Magnoliopsida</taxon>
        <taxon>eudicotyledons</taxon>
        <taxon>Gunneridae</taxon>
        <taxon>Pentapetalae</taxon>
        <taxon>asterids</taxon>
        <taxon>lamiids</taxon>
        <taxon>Solanales</taxon>
        <taxon>Solanaceae</taxon>
        <taxon>Solanoideae</taxon>
        <taxon>Solaneae</taxon>
        <taxon>Solanum</taxon>
    </lineage>
</organism>
<dbReference type="Proteomes" id="UP001234989">
    <property type="component" value="Chromosome 2"/>
</dbReference>
<keyword evidence="7" id="KW-1185">Reference proteome</keyword>
<dbReference type="GO" id="GO:0008233">
    <property type="term" value="F:peptidase activity"/>
    <property type="evidence" value="ECO:0007669"/>
    <property type="project" value="UniProtKB-KW"/>
</dbReference>
<keyword evidence="1" id="KW-0378">Hydrolase</keyword>
<keyword evidence="3" id="KW-0479">Metal-binding</keyword>
<evidence type="ECO:0000256" key="1">
    <source>
        <dbReference type="ARBA" id="ARBA00022670"/>
    </source>
</evidence>
<proteinExistence type="predicted"/>
<dbReference type="InterPro" id="IPR043502">
    <property type="entry name" value="DNA/RNA_pol_sf"/>
</dbReference>
<dbReference type="InterPro" id="IPR051320">
    <property type="entry name" value="Viral_Replic_Matur_Polypro"/>
</dbReference>
<dbReference type="PROSITE" id="PS50158">
    <property type="entry name" value="ZF_CCHC"/>
    <property type="match status" value="1"/>
</dbReference>
<gene>
    <name evidence="6" type="ORF">MTR67_006801</name>
</gene>
<reference evidence="6" key="1">
    <citation type="submission" date="2023-08" db="EMBL/GenBank/DDBJ databases">
        <title>A de novo genome assembly of Solanum verrucosum Schlechtendal, a Mexican diploid species geographically isolated from the other diploid A-genome species in potato relatives.</title>
        <authorList>
            <person name="Hosaka K."/>
        </authorList>
    </citation>
    <scope>NUCLEOTIDE SEQUENCE</scope>
    <source>
        <tissue evidence="6">Young leaves</tissue>
    </source>
</reference>
<feature type="compositionally biased region" description="Basic and acidic residues" evidence="4">
    <location>
        <begin position="24"/>
        <end position="36"/>
    </location>
</feature>
<evidence type="ECO:0000313" key="7">
    <source>
        <dbReference type="Proteomes" id="UP001234989"/>
    </source>
</evidence>
<dbReference type="EMBL" id="CP133613">
    <property type="protein sequence ID" value="WMV13416.1"/>
    <property type="molecule type" value="Genomic_DNA"/>
</dbReference>
<feature type="compositionally biased region" description="Low complexity" evidence="4">
    <location>
        <begin position="450"/>
        <end position="464"/>
    </location>
</feature>
<evidence type="ECO:0000256" key="2">
    <source>
        <dbReference type="ARBA" id="ARBA00023125"/>
    </source>
</evidence>
<accession>A0AAF0TC59</accession>
<evidence type="ECO:0000259" key="5">
    <source>
        <dbReference type="PROSITE" id="PS50158"/>
    </source>
</evidence>
<protein>
    <recommendedName>
        <fullName evidence="5">CCHC-type domain-containing protein</fullName>
    </recommendedName>
</protein>
<keyword evidence="3" id="KW-0862">Zinc</keyword>
<sequence>MDKLKDKSQLGDFCTQFGLPDASKGTKHETSKSESHRSHRKRRRSRKKKEEREERRAHRFTKNRSKRDLDKIKCYKCGEFGHIAPICKLEKLKTLELDEDIQERIYSFLYTSGSESDYDDSEASYSTEDDQPESSSKVQQDSNDACKCHGDTCHCENDEFYKLQSQFEDMNMYTITADNAIELLKEVTDNTLREKIIQLVVGKTSSSPSISNDKKVKEEFNYSAPYSLSEVHNRLSSKQTMVIRDTSFDDLKGEIDQLKKEIRYLKQNQIIHDHRLTVIESANSKGKNKIDESEVEENTLAKPLNTDPKKNMFLGMMQIVTAHKWVKKDHKTPWTNSLTDLVKTIKERVKSLPCLTLANPVWPKIVETDASNMGYGGILKQINPHDKNKYLIRFHSGKWSDAQRKYATKKLILMMTLIGNKSRCFVCRMESPWVTKEKGKGNNPRRRGKSSPSSSRSSYGSSSSNTPIIQKGGMSLYNLNSRSQEKGSSSIHLEDIPESDPLYAQLQEYLTQKQSNTFASVAKEDVDDIKTYEKSGRFTVPEKFNTATSYPLVLPKNLRLSSVQLLDYCVINIKCST</sequence>
<feature type="compositionally biased region" description="Acidic residues" evidence="4">
    <location>
        <begin position="116"/>
        <end position="132"/>
    </location>
</feature>
<feature type="region of interest" description="Disordered" evidence="4">
    <location>
        <begin position="1"/>
        <end position="64"/>
    </location>
</feature>
<feature type="region of interest" description="Disordered" evidence="4">
    <location>
        <begin position="114"/>
        <end position="141"/>
    </location>
</feature>
<dbReference type="GO" id="GO:0003677">
    <property type="term" value="F:DNA binding"/>
    <property type="evidence" value="ECO:0007669"/>
    <property type="project" value="UniProtKB-KW"/>
</dbReference>
<dbReference type="InterPro" id="IPR001878">
    <property type="entry name" value="Znf_CCHC"/>
</dbReference>
<dbReference type="SUPFAM" id="SSF57756">
    <property type="entry name" value="Retrovirus zinc finger-like domains"/>
    <property type="match status" value="1"/>
</dbReference>
<evidence type="ECO:0000256" key="4">
    <source>
        <dbReference type="SAM" id="MobiDB-lite"/>
    </source>
</evidence>
<dbReference type="GO" id="GO:0006508">
    <property type="term" value="P:proteolysis"/>
    <property type="evidence" value="ECO:0007669"/>
    <property type="project" value="UniProtKB-KW"/>
</dbReference>
<dbReference type="SMART" id="SM00343">
    <property type="entry name" value="ZnF_C2HC"/>
    <property type="match status" value="1"/>
</dbReference>
<dbReference type="Pfam" id="PF17919">
    <property type="entry name" value="RT_RNaseH_2"/>
    <property type="match status" value="1"/>
</dbReference>
<keyword evidence="1" id="KW-0645">Protease</keyword>
<dbReference type="Pfam" id="PF00098">
    <property type="entry name" value="zf-CCHC"/>
    <property type="match status" value="1"/>
</dbReference>
<evidence type="ECO:0000256" key="3">
    <source>
        <dbReference type="PROSITE-ProRule" id="PRU00047"/>
    </source>
</evidence>
<feature type="region of interest" description="Disordered" evidence="4">
    <location>
        <begin position="435"/>
        <end position="470"/>
    </location>
</feature>
<dbReference type="GO" id="GO:0008270">
    <property type="term" value="F:zinc ion binding"/>
    <property type="evidence" value="ECO:0007669"/>
    <property type="project" value="UniProtKB-KW"/>
</dbReference>